<gene>
    <name evidence="2" type="ORF">EAG_00370</name>
</gene>
<proteinExistence type="predicted"/>
<protein>
    <recommendedName>
        <fullName evidence="1">Reverse transcriptase domain-containing protein</fullName>
    </recommendedName>
</protein>
<keyword evidence="3" id="KW-1185">Reference proteome</keyword>
<accession>E2AL80</accession>
<dbReference type="EMBL" id="GL440504">
    <property type="protein sequence ID" value="EFN65809.1"/>
    <property type="molecule type" value="Genomic_DNA"/>
</dbReference>
<dbReference type="Proteomes" id="UP000000311">
    <property type="component" value="Unassembled WGS sequence"/>
</dbReference>
<dbReference type="PANTHER" id="PTHR21301">
    <property type="entry name" value="REVERSE TRANSCRIPTASE"/>
    <property type="match status" value="1"/>
</dbReference>
<evidence type="ECO:0000259" key="1">
    <source>
        <dbReference type="PROSITE" id="PS50878"/>
    </source>
</evidence>
<reference evidence="2 3" key="1">
    <citation type="journal article" date="2010" name="Science">
        <title>Genomic comparison of the ants Camponotus floridanus and Harpegnathos saltator.</title>
        <authorList>
            <person name="Bonasio R."/>
            <person name="Zhang G."/>
            <person name="Ye C."/>
            <person name="Mutti N.S."/>
            <person name="Fang X."/>
            <person name="Qin N."/>
            <person name="Donahue G."/>
            <person name="Yang P."/>
            <person name="Li Q."/>
            <person name="Li C."/>
            <person name="Zhang P."/>
            <person name="Huang Z."/>
            <person name="Berger S.L."/>
            <person name="Reinberg D."/>
            <person name="Wang J."/>
            <person name="Liebig J."/>
        </authorList>
    </citation>
    <scope>NUCLEOTIDE SEQUENCE [LARGE SCALE GENOMIC DNA]</scope>
    <source>
        <strain evidence="3">C129</strain>
    </source>
</reference>
<organism evidence="3">
    <name type="scientific">Camponotus floridanus</name>
    <name type="common">Florida carpenter ant</name>
    <dbReference type="NCBI Taxonomy" id="104421"/>
    <lineage>
        <taxon>Eukaryota</taxon>
        <taxon>Metazoa</taxon>
        <taxon>Ecdysozoa</taxon>
        <taxon>Arthropoda</taxon>
        <taxon>Hexapoda</taxon>
        <taxon>Insecta</taxon>
        <taxon>Pterygota</taxon>
        <taxon>Neoptera</taxon>
        <taxon>Endopterygota</taxon>
        <taxon>Hymenoptera</taxon>
        <taxon>Apocrita</taxon>
        <taxon>Aculeata</taxon>
        <taxon>Formicoidea</taxon>
        <taxon>Formicidae</taxon>
        <taxon>Formicinae</taxon>
        <taxon>Camponotus</taxon>
    </lineage>
</organism>
<evidence type="ECO:0000313" key="2">
    <source>
        <dbReference type="EMBL" id="EFN65809.1"/>
    </source>
</evidence>
<dbReference type="InterPro" id="IPR000477">
    <property type="entry name" value="RT_dom"/>
</dbReference>
<dbReference type="AlphaFoldDB" id="E2AL80"/>
<dbReference type="OrthoDB" id="7551446at2759"/>
<sequence>VLLTRWKNNGYITPSNHRSLLYSEGSLPRAYGLPKVHKPECPFRLIVSSVDSPLYQLALFLHKTMIKSFPTAHSFLENSFELIKKLENVQLDINYKLISLDVISLFTNIPIDLAIESVSNRWEYIEGNTDLPKSEFLLAVTMVLNSTFFTFNNIVYRQLYGTPMGSPLSPIIADIVMQDIENRALNSINF</sequence>
<dbReference type="InParanoid" id="E2AL80"/>
<dbReference type="PROSITE" id="PS50878">
    <property type="entry name" value="RT_POL"/>
    <property type="match status" value="1"/>
</dbReference>
<name>E2AL80_CAMFO</name>
<feature type="non-terminal residue" evidence="2">
    <location>
        <position position="190"/>
    </location>
</feature>
<feature type="domain" description="Reverse transcriptase" evidence="1">
    <location>
        <begin position="1"/>
        <end position="190"/>
    </location>
</feature>
<dbReference type="PANTHER" id="PTHR21301:SF10">
    <property type="entry name" value="REVERSE TRANSCRIPTASE DOMAIN-CONTAINING PROTEIN"/>
    <property type="match status" value="1"/>
</dbReference>
<feature type="non-terminal residue" evidence="2">
    <location>
        <position position="1"/>
    </location>
</feature>
<dbReference type="OMA" id="YINIPRI"/>
<evidence type="ECO:0000313" key="3">
    <source>
        <dbReference type="Proteomes" id="UP000000311"/>
    </source>
</evidence>